<dbReference type="InterPro" id="IPR011576">
    <property type="entry name" value="Pyridox_Oxase_N"/>
</dbReference>
<evidence type="ECO:0000313" key="4">
    <source>
        <dbReference type="Proteomes" id="UP000291189"/>
    </source>
</evidence>
<dbReference type="Pfam" id="PF01243">
    <property type="entry name" value="PNPOx_N"/>
    <property type="match status" value="1"/>
</dbReference>
<organism evidence="3 4">
    <name type="scientific">Nocardioides iriomotensis</name>
    <dbReference type="NCBI Taxonomy" id="715784"/>
    <lineage>
        <taxon>Bacteria</taxon>
        <taxon>Bacillati</taxon>
        <taxon>Actinomycetota</taxon>
        <taxon>Actinomycetes</taxon>
        <taxon>Propionibacteriales</taxon>
        <taxon>Nocardioidaceae</taxon>
        <taxon>Nocardioides</taxon>
    </lineage>
</organism>
<name>A0A4Q5J2J1_9ACTN</name>
<evidence type="ECO:0000259" key="2">
    <source>
        <dbReference type="Pfam" id="PF01243"/>
    </source>
</evidence>
<dbReference type="InterPro" id="IPR019920">
    <property type="entry name" value="F420-binding_dom_put"/>
</dbReference>
<protein>
    <submittedName>
        <fullName evidence="3">PPOX class F420-dependent oxidoreductase</fullName>
    </submittedName>
</protein>
<sequence length="150" mass="16571">MAENAPFRLPDDVRALLAKPNPATITTLRKDGAPVSVATWYLLDSSEEHGDRIHVNMDQGRKRLGHLRRDPRVALTVLDEAGWYTHVSLTGHVEEMADDPDLAGIDRLALHYTGSPYKRRDRGRVDAWIAIDKVHGWGRTSIAAGTPAGS</sequence>
<proteinExistence type="predicted"/>
<dbReference type="PANTHER" id="PTHR35176:SF6">
    <property type="entry name" value="HEME OXYGENASE HI_0854-RELATED"/>
    <property type="match status" value="1"/>
</dbReference>
<dbReference type="AlphaFoldDB" id="A0A4Q5J2J1"/>
<dbReference type="GO" id="GO:0016627">
    <property type="term" value="F:oxidoreductase activity, acting on the CH-CH group of donors"/>
    <property type="evidence" value="ECO:0007669"/>
    <property type="project" value="TreeGrafter"/>
</dbReference>
<dbReference type="PANTHER" id="PTHR35176">
    <property type="entry name" value="HEME OXYGENASE HI_0854-RELATED"/>
    <property type="match status" value="1"/>
</dbReference>
<dbReference type="SUPFAM" id="SSF50475">
    <property type="entry name" value="FMN-binding split barrel"/>
    <property type="match status" value="1"/>
</dbReference>
<dbReference type="Proteomes" id="UP000291189">
    <property type="component" value="Unassembled WGS sequence"/>
</dbReference>
<evidence type="ECO:0000256" key="1">
    <source>
        <dbReference type="ARBA" id="ARBA00023002"/>
    </source>
</evidence>
<dbReference type="GO" id="GO:0070967">
    <property type="term" value="F:coenzyme F420 binding"/>
    <property type="evidence" value="ECO:0007669"/>
    <property type="project" value="TreeGrafter"/>
</dbReference>
<dbReference type="GO" id="GO:0005829">
    <property type="term" value="C:cytosol"/>
    <property type="evidence" value="ECO:0007669"/>
    <property type="project" value="TreeGrafter"/>
</dbReference>
<feature type="domain" description="Pyridoxamine 5'-phosphate oxidase N-terminal" evidence="2">
    <location>
        <begin position="9"/>
        <end position="137"/>
    </location>
</feature>
<dbReference type="EMBL" id="SDPU01000022">
    <property type="protein sequence ID" value="RYU11868.1"/>
    <property type="molecule type" value="Genomic_DNA"/>
</dbReference>
<dbReference type="Gene3D" id="2.30.110.10">
    <property type="entry name" value="Electron Transport, Fmn-binding Protein, Chain A"/>
    <property type="match status" value="1"/>
</dbReference>
<keyword evidence="4" id="KW-1185">Reference proteome</keyword>
<gene>
    <name evidence="3" type="ORF">ETU37_11440</name>
</gene>
<reference evidence="3 4" key="1">
    <citation type="submission" date="2019-01" db="EMBL/GenBank/DDBJ databases">
        <title>Nocardioides guangzhouensis sp. nov., an actinobacterium isolated from soil.</title>
        <authorList>
            <person name="Fu Y."/>
            <person name="Cai Y."/>
            <person name="Lin Z."/>
            <person name="Chen P."/>
        </authorList>
    </citation>
    <scope>NUCLEOTIDE SEQUENCE [LARGE SCALE GENOMIC DNA]</scope>
    <source>
        <strain evidence="3 4">NBRC 105384</strain>
    </source>
</reference>
<dbReference type="NCBIfam" id="TIGR03618">
    <property type="entry name" value="Rv1155_F420"/>
    <property type="match status" value="1"/>
</dbReference>
<dbReference type="RefSeq" id="WP_129987456.1">
    <property type="nucleotide sequence ID" value="NZ_SDPU01000022.1"/>
</dbReference>
<dbReference type="InterPro" id="IPR052019">
    <property type="entry name" value="F420H2_bilvrd_red/Heme_oxyg"/>
</dbReference>
<evidence type="ECO:0000313" key="3">
    <source>
        <dbReference type="EMBL" id="RYU11868.1"/>
    </source>
</evidence>
<comment type="caution">
    <text evidence="3">The sequence shown here is derived from an EMBL/GenBank/DDBJ whole genome shotgun (WGS) entry which is preliminary data.</text>
</comment>
<dbReference type="OrthoDB" id="162914at2"/>
<accession>A0A4Q5J2J1</accession>
<keyword evidence="1" id="KW-0560">Oxidoreductase</keyword>
<dbReference type="InterPro" id="IPR012349">
    <property type="entry name" value="Split_barrel_FMN-bd"/>
</dbReference>